<dbReference type="PANTHER" id="PTHR43788">
    <property type="entry name" value="DNA2/NAM7 HELICASE FAMILY MEMBER"/>
    <property type="match status" value="1"/>
</dbReference>
<dbReference type="InterPro" id="IPR027417">
    <property type="entry name" value="P-loop_NTPase"/>
</dbReference>
<dbReference type="SUPFAM" id="SSF52540">
    <property type="entry name" value="P-loop containing nucleoside triphosphate hydrolases"/>
    <property type="match status" value="1"/>
</dbReference>
<dbReference type="InterPro" id="IPR050534">
    <property type="entry name" value="Coronavir_polyprotein_1ab"/>
</dbReference>
<dbReference type="Proteomes" id="UP001612928">
    <property type="component" value="Unassembled WGS sequence"/>
</dbReference>
<feature type="domain" description="DNA2/NAM7 helicase helicase" evidence="1">
    <location>
        <begin position="151"/>
        <end position="232"/>
    </location>
</feature>
<name>A0ABW8AGU3_9ACTN</name>
<gene>
    <name evidence="2" type="ORF">ACIBP5_38155</name>
</gene>
<protein>
    <submittedName>
        <fullName evidence="2">AAA domain-containing protein</fullName>
    </submittedName>
</protein>
<dbReference type="InterPro" id="IPR041677">
    <property type="entry name" value="DNA2/NAM7_AAA_11"/>
</dbReference>
<reference evidence="2 3" key="1">
    <citation type="submission" date="2024-10" db="EMBL/GenBank/DDBJ databases">
        <title>The Natural Products Discovery Center: Release of the First 8490 Sequenced Strains for Exploring Actinobacteria Biosynthetic Diversity.</title>
        <authorList>
            <person name="Kalkreuter E."/>
            <person name="Kautsar S.A."/>
            <person name="Yang D."/>
            <person name="Bader C.D."/>
            <person name="Teijaro C.N."/>
            <person name="Fluegel L."/>
            <person name="Davis C.M."/>
            <person name="Simpson J.R."/>
            <person name="Lauterbach L."/>
            <person name="Steele A.D."/>
            <person name="Gui C."/>
            <person name="Meng S."/>
            <person name="Li G."/>
            <person name="Viehrig K."/>
            <person name="Ye F."/>
            <person name="Su P."/>
            <person name="Kiefer A.F."/>
            <person name="Nichols A."/>
            <person name="Cepeda A.J."/>
            <person name="Yan W."/>
            <person name="Fan B."/>
            <person name="Jiang Y."/>
            <person name="Adhikari A."/>
            <person name="Zheng C.-J."/>
            <person name="Schuster L."/>
            <person name="Cowan T.M."/>
            <person name="Smanski M.J."/>
            <person name="Chevrette M.G."/>
            <person name="De Carvalho L.P.S."/>
            <person name="Shen B."/>
        </authorList>
    </citation>
    <scope>NUCLEOTIDE SEQUENCE [LARGE SCALE GENOMIC DNA]</scope>
    <source>
        <strain evidence="2 3">NPDC049503</strain>
    </source>
</reference>
<evidence type="ECO:0000313" key="3">
    <source>
        <dbReference type="Proteomes" id="UP001612928"/>
    </source>
</evidence>
<dbReference type="EMBL" id="JBITMB010000019">
    <property type="protein sequence ID" value="MFI7445823.1"/>
    <property type="molecule type" value="Genomic_DNA"/>
</dbReference>
<accession>A0ABW8AGU3</accession>
<dbReference type="PANTHER" id="PTHR43788:SF8">
    <property type="entry name" value="DNA-BINDING PROTEIN SMUBP-2"/>
    <property type="match status" value="1"/>
</dbReference>
<keyword evidence="3" id="KW-1185">Reference proteome</keyword>
<dbReference type="Pfam" id="PF13086">
    <property type="entry name" value="AAA_11"/>
    <property type="match status" value="1"/>
</dbReference>
<dbReference type="RefSeq" id="WP_397026316.1">
    <property type="nucleotide sequence ID" value="NZ_JBITMB010000019.1"/>
</dbReference>
<dbReference type="Gene3D" id="3.40.50.300">
    <property type="entry name" value="P-loop containing nucleotide triphosphate hydrolases"/>
    <property type="match status" value="1"/>
</dbReference>
<organism evidence="2 3">
    <name type="scientific">Nonomuraea indica</name>
    <dbReference type="NCBI Taxonomy" id="1581193"/>
    <lineage>
        <taxon>Bacteria</taxon>
        <taxon>Bacillati</taxon>
        <taxon>Actinomycetota</taxon>
        <taxon>Actinomycetes</taxon>
        <taxon>Streptosporangiales</taxon>
        <taxon>Streptosporangiaceae</taxon>
        <taxon>Nonomuraea</taxon>
    </lineage>
</organism>
<comment type="caution">
    <text evidence="2">The sequence shown here is derived from an EMBL/GenBank/DDBJ whole genome shotgun (WGS) entry which is preliminary data.</text>
</comment>
<evidence type="ECO:0000313" key="2">
    <source>
        <dbReference type="EMBL" id="MFI7445823.1"/>
    </source>
</evidence>
<sequence>MDSGQKPSWLTAAVTAVQELCAQSVRDRSSDRLRQVGPAYAATERGRGWFKIVLRRPLDLDRAEAVFLTIGGGRGTRYSVFETFSDQGLLYVRVMECAPTENVVLCIQQSTSGTLVESLVEHLRQLSPSPLTSAFATGRLSPVPPARDHGLNAEQNQAVSVCCAGGLHAIWGPPGTGKTRVIAHALRSLRAAGKSVLLVSGTNVAVDNALERAAELVTDLRAGQFVRVGAPTVRLFHPPDGRALVTA</sequence>
<evidence type="ECO:0000259" key="1">
    <source>
        <dbReference type="Pfam" id="PF13086"/>
    </source>
</evidence>
<proteinExistence type="predicted"/>